<name>A0AA86U1Q3_9EUKA</name>
<sequence length="742" mass="79756">MDLVFKFLARFQVNKVQTGSVSALTQTQLYNPVLVYAHLIHTLLESPVFVIQVGRLCKTDNVCAQLLEHLLTIIFVHAEQIASIFHNISNTCSCPSGAILINGVCSCTKINAYISGNQCVCPTYSLLVGNTCTCPNNSQIVNNICICNFITGQIMNNGTCECYTIGAFVNNNVCTCGLNALNISNICTCPTNSSLVNNICTCDQIAGQLIIAGACQCPTGQSVVNETCKQINYVINISDFECSQELFTQQFDIQSITYQITDSNNFSAGYVFSSTTVIQNAFIDISNQVYSTTVSPLFQSQSTFINLKIQFGTQTLNSGSLLQTSSSISINQMNIISRSSSQLTVNSAKQLNILTSLSIGANITNLLVNLSYAPSSGNITLINTINGVFNISGYQILGTFISTGTVAMIGLNIYYATVIVNQVTIKPTAFSVGNSSSYLLGNATTTSTIYINNFAVILGSSSNYLLLNSISSISPNTYYYQFGGIIAYINCNSILSVNNIILDSYQKFSTGGYVSWSGFLVGYNGKSSLSSITIKNMCLQQNMISTTTFYYFGLIGWNIGNTSVINVTVTFSVEGAYFNCFGIIGYQYSGSINADVVNLRTSVNISSGSGQSVGSLFGAVRARNCSVQNASMTRGNISSGSTDDVGGFIGQQDYNVTIINSSIQQTNISGSSEVGGFIGYQYQSTLYIINSQIHLVRLLCSYNIGIVAGYISGNIYFVSSSSTQIYINGVLRSNCQVLSNGC</sequence>
<dbReference type="EMBL" id="CATOUU010000386">
    <property type="protein sequence ID" value="CAI9927898.1"/>
    <property type="molecule type" value="Genomic_DNA"/>
</dbReference>
<protein>
    <submittedName>
        <fullName evidence="1">Uncharacterized protein</fullName>
    </submittedName>
</protein>
<dbReference type="EMBL" id="CAXDID020000006">
    <property type="protein sequence ID" value="CAL5975480.1"/>
    <property type="molecule type" value="Genomic_DNA"/>
</dbReference>
<organism evidence="1">
    <name type="scientific">Hexamita inflata</name>
    <dbReference type="NCBI Taxonomy" id="28002"/>
    <lineage>
        <taxon>Eukaryota</taxon>
        <taxon>Metamonada</taxon>
        <taxon>Diplomonadida</taxon>
        <taxon>Hexamitidae</taxon>
        <taxon>Hexamitinae</taxon>
        <taxon>Hexamita</taxon>
    </lineage>
</organism>
<reference evidence="1" key="1">
    <citation type="submission" date="2023-06" db="EMBL/GenBank/DDBJ databases">
        <authorList>
            <person name="Kurt Z."/>
        </authorList>
    </citation>
    <scope>NUCLEOTIDE SEQUENCE</scope>
</reference>
<keyword evidence="3" id="KW-1185">Reference proteome</keyword>
<comment type="caution">
    <text evidence="1">The sequence shown here is derived from an EMBL/GenBank/DDBJ whole genome shotgun (WGS) entry which is preliminary data.</text>
</comment>
<gene>
    <name evidence="1" type="ORF">HINF_LOCUS15543</name>
    <name evidence="2" type="ORF">HINF_LOCUS3353</name>
</gene>
<evidence type="ECO:0000313" key="3">
    <source>
        <dbReference type="Proteomes" id="UP001642409"/>
    </source>
</evidence>
<accession>A0AA86U1Q3</accession>
<evidence type="ECO:0000313" key="2">
    <source>
        <dbReference type="EMBL" id="CAL5975480.1"/>
    </source>
</evidence>
<dbReference type="AlphaFoldDB" id="A0AA86U1Q3"/>
<proteinExistence type="predicted"/>
<dbReference type="Gene3D" id="2.160.20.110">
    <property type="match status" value="1"/>
</dbReference>
<dbReference type="Proteomes" id="UP001642409">
    <property type="component" value="Unassembled WGS sequence"/>
</dbReference>
<evidence type="ECO:0000313" key="1">
    <source>
        <dbReference type="EMBL" id="CAI9927898.1"/>
    </source>
</evidence>
<reference evidence="2 3" key="2">
    <citation type="submission" date="2024-07" db="EMBL/GenBank/DDBJ databases">
        <authorList>
            <person name="Akdeniz Z."/>
        </authorList>
    </citation>
    <scope>NUCLEOTIDE SEQUENCE [LARGE SCALE GENOMIC DNA]</scope>
</reference>